<dbReference type="Pfam" id="PF12833">
    <property type="entry name" value="HTH_18"/>
    <property type="match status" value="1"/>
</dbReference>
<accession>A0A5F2AY86</accession>
<feature type="transmembrane region" description="Helical" evidence="4">
    <location>
        <begin position="202"/>
        <end position="221"/>
    </location>
</feature>
<feature type="transmembrane region" description="Helical" evidence="4">
    <location>
        <begin position="101"/>
        <end position="118"/>
    </location>
</feature>
<dbReference type="EMBL" id="RQGN01000101">
    <property type="protein sequence ID" value="TGL93115.1"/>
    <property type="molecule type" value="Genomic_DNA"/>
</dbReference>
<name>A0A5F2AY86_9LEPT</name>
<feature type="domain" description="HTH araC/xylS-type" evidence="5">
    <location>
        <begin position="256"/>
        <end position="358"/>
    </location>
</feature>
<dbReference type="SMART" id="SM00342">
    <property type="entry name" value="HTH_ARAC"/>
    <property type="match status" value="1"/>
</dbReference>
<reference evidence="6 7" key="1">
    <citation type="journal article" date="2019" name="PLoS Negl. Trop. Dis.">
        <title>Revisiting the worldwide diversity of Leptospira species in the environment.</title>
        <authorList>
            <person name="Vincent A.T."/>
            <person name="Schiettekatte O."/>
            <person name="Bourhy P."/>
            <person name="Veyrier F.J."/>
            <person name="Picardeau M."/>
        </authorList>
    </citation>
    <scope>NUCLEOTIDE SEQUENCE [LARGE SCALE GENOMIC DNA]</scope>
    <source>
        <strain evidence="6 7">201702444</strain>
    </source>
</reference>
<dbReference type="GO" id="GO:0003700">
    <property type="term" value="F:DNA-binding transcription factor activity"/>
    <property type="evidence" value="ECO:0007669"/>
    <property type="project" value="InterPro"/>
</dbReference>
<dbReference type="InterPro" id="IPR018060">
    <property type="entry name" value="HTH_AraC"/>
</dbReference>
<keyword evidence="3" id="KW-0804">Transcription</keyword>
<feature type="transmembrane region" description="Helical" evidence="4">
    <location>
        <begin position="6"/>
        <end position="23"/>
    </location>
</feature>
<dbReference type="Proteomes" id="UP000298429">
    <property type="component" value="Unassembled WGS sequence"/>
</dbReference>
<evidence type="ECO:0000259" key="5">
    <source>
        <dbReference type="PROSITE" id="PS01124"/>
    </source>
</evidence>
<dbReference type="PANTHER" id="PTHR43280:SF29">
    <property type="entry name" value="ARAC-FAMILY TRANSCRIPTIONAL REGULATOR"/>
    <property type="match status" value="1"/>
</dbReference>
<keyword evidence="2" id="KW-0238">DNA-binding</keyword>
<dbReference type="OrthoDB" id="340731at2"/>
<evidence type="ECO:0000256" key="1">
    <source>
        <dbReference type="ARBA" id="ARBA00023015"/>
    </source>
</evidence>
<feature type="transmembrane region" description="Helical" evidence="4">
    <location>
        <begin position="67"/>
        <end position="89"/>
    </location>
</feature>
<dbReference type="Gene3D" id="1.10.10.60">
    <property type="entry name" value="Homeodomain-like"/>
    <property type="match status" value="1"/>
</dbReference>
<evidence type="ECO:0000313" key="7">
    <source>
        <dbReference type="Proteomes" id="UP000298429"/>
    </source>
</evidence>
<gene>
    <name evidence="6" type="ORF">EHQ76_18750</name>
</gene>
<dbReference type="SUPFAM" id="SSF46689">
    <property type="entry name" value="Homeodomain-like"/>
    <property type="match status" value="1"/>
</dbReference>
<evidence type="ECO:0000256" key="4">
    <source>
        <dbReference type="SAM" id="Phobius"/>
    </source>
</evidence>
<keyword evidence="4" id="KW-0812">Transmembrane</keyword>
<feature type="transmembrane region" description="Helical" evidence="4">
    <location>
        <begin position="138"/>
        <end position="157"/>
    </location>
</feature>
<organism evidence="6 7">
    <name type="scientific">Leptospira barantonii</name>
    <dbReference type="NCBI Taxonomy" id="2023184"/>
    <lineage>
        <taxon>Bacteria</taxon>
        <taxon>Pseudomonadati</taxon>
        <taxon>Spirochaetota</taxon>
        <taxon>Spirochaetia</taxon>
        <taxon>Leptospirales</taxon>
        <taxon>Leptospiraceae</taxon>
        <taxon>Leptospira</taxon>
    </lineage>
</organism>
<sequence length="361" mass="41703">MWINEIIREVLYFGSGLAFLVAFQKLLTVSSQRENRLLALLFSSLGIILFTSSNVIGEVDQKYPHSIFLLLTSFSMIGPLTLLYTHSLLYPNQNLNKDIRIHFILPFVFLMLEILFFTRPSADVILDLKEFREIRYGHFLAISFLVTTVTTTAYFFARYGMLLSVFEIPEIRTQIRFIFILATITMIAMYCLVFGFMGGMDFLFSIGALLVAWIVVLLFLAPARYPDFFAPLTKEVRKRKYEKSLLIGLDLSLLELRIEELMRDKKLYRDPELTLTALSDDLGVKPYQLTEFLNDHLQTGFYGYVNRYRIEEAVSLLNENPEQDILSICYFVGFNSKSSFNDSFRKITGKTPSQSRKKAIV</sequence>
<proteinExistence type="predicted"/>
<dbReference type="RefSeq" id="WP_135672399.1">
    <property type="nucleotide sequence ID" value="NZ_RQGN01000101.1"/>
</dbReference>
<evidence type="ECO:0000256" key="2">
    <source>
        <dbReference type="ARBA" id="ARBA00023125"/>
    </source>
</evidence>
<keyword evidence="4" id="KW-1133">Transmembrane helix</keyword>
<dbReference type="GO" id="GO:0043565">
    <property type="term" value="F:sequence-specific DNA binding"/>
    <property type="evidence" value="ECO:0007669"/>
    <property type="project" value="InterPro"/>
</dbReference>
<keyword evidence="1" id="KW-0805">Transcription regulation</keyword>
<protein>
    <submittedName>
        <fullName evidence="6">AraC family transcriptional regulator</fullName>
    </submittedName>
</protein>
<comment type="caution">
    <text evidence="6">The sequence shown here is derived from an EMBL/GenBank/DDBJ whole genome shotgun (WGS) entry which is preliminary data.</text>
</comment>
<dbReference type="InterPro" id="IPR009057">
    <property type="entry name" value="Homeodomain-like_sf"/>
</dbReference>
<feature type="transmembrane region" description="Helical" evidence="4">
    <location>
        <begin position="177"/>
        <end position="196"/>
    </location>
</feature>
<feature type="transmembrane region" description="Helical" evidence="4">
    <location>
        <begin position="35"/>
        <end position="55"/>
    </location>
</feature>
<evidence type="ECO:0000256" key="3">
    <source>
        <dbReference type="ARBA" id="ARBA00023163"/>
    </source>
</evidence>
<dbReference type="PROSITE" id="PS01124">
    <property type="entry name" value="HTH_ARAC_FAMILY_2"/>
    <property type="match status" value="1"/>
</dbReference>
<dbReference type="PANTHER" id="PTHR43280">
    <property type="entry name" value="ARAC-FAMILY TRANSCRIPTIONAL REGULATOR"/>
    <property type="match status" value="1"/>
</dbReference>
<dbReference type="AlphaFoldDB" id="A0A5F2AY86"/>
<evidence type="ECO:0000313" key="6">
    <source>
        <dbReference type="EMBL" id="TGL93115.1"/>
    </source>
</evidence>
<keyword evidence="4" id="KW-0472">Membrane</keyword>